<keyword evidence="3" id="KW-1185">Reference proteome</keyword>
<sequence>STTPTQIPSHVYRVDRPGSQTRYSYGTGFRAKNHTTILNSPLLVDRFGIAHLDEQTNVSSPLISVYDNLEHAQDIAHLFAKKHGERTTVVMIDTSRWARGPVFRAADLLKNRELTDEEMFLHQGEYLVMYNVPREAIVSEIPVAYGDDAMWKTVGV</sequence>
<feature type="non-terminal residue" evidence="2">
    <location>
        <position position="156"/>
    </location>
</feature>
<feature type="non-terminal residue" evidence="2">
    <location>
        <position position="1"/>
    </location>
</feature>
<dbReference type="InterPro" id="IPR056009">
    <property type="entry name" value="DUF7587"/>
</dbReference>
<evidence type="ECO:0000313" key="3">
    <source>
        <dbReference type="Proteomes" id="UP000799757"/>
    </source>
</evidence>
<accession>A0A6A6X934</accession>
<dbReference type="PANTHER" id="PTHR40781:SF1">
    <property type="match status" value="1"/>
</dbReference>
<name>A0A6A6X934_9PLEO</name>
<dbReference type="AlphaFoldDB" id="A0A6A6X934"/>
<dbReference type="PANTHER" id="PTHR40781">
    <property type="match status" value="1"/>
</dbReference>
<reference evidence="2" key="1">
    <citation type="journal article" date="2020" name="Stud. Mycol.">
        <title>101 Dothideomycetes genomes: a test case for predicting lifestyles and emergence of pathogens.</title>
        <authorList>
            <person name="Haridas S."/>
            <person name="Albert R."/>
            <person name="Binder M."/>
            <person name="Bloem J."/>
            <person name="Labutti K."/>
            <person name="Salamov A."/>
            <person name="Andreopoulos B."/>
            <person name="Baker S."/>
            <person name="Barry K."/>
            <person name="Bills G."/>
            <person name="Bluhm B."/>
            <person name="Cannon C."/>
            <person name="Castanera R."/>
            <person name="Culley D."/>
            <person name="Daum C."/>
            <person name="Ezra D."/>
            <person name="Gonzalez J."/>
            <person name="Henrissat B."/>
            <person name="Kuo A."/>
            <person name="Liang C."/>
            <person name="Lipzen A."/>
            <person name="Lutzoni F."/>
            <person name="Magnuson J."/>
            <person name="Mondo S."/>
            <person name="Nolan M."/>
            <person name="Ohm R."/>
            <person name="Pangilinan J."/>
            <person name="Park H.-J."/>
            <person name="Ramirez L."/>
            <person name="Alfaro M."/>
            <person name="Sun H."/>
            <person name="Tritt A."/>
            <person name="Yoshinaga Y."/>
            <person name="Zwiers L.-H."/>
            <person name="Turgeon B."/>
            <person name="Goodwin S."/>
            <person name="Spatafora J."/>
            <person name="Crous P."/>
            <person name="Grigoriev I."/>
        </authorList>
    </citation>
    <scope>NUCLEOTIDE SEQUENCE</scope>
    <source>
        <strain evidence="2">CBS 109.77</strain>
    </source>
</reference>
<evidence type="ECO:0000313" key="2">
    <source>
        <dbReference type="EMBL" id="KAF2792771.1"/>
    </source>
</evidence>
<protein>
    <recommendedName>
        <fullName evidence="1">DUF7587 domain-containing protein</fullName>
    </recommendedName>
</protein>
<evidence type="ECO:0000259" key="1">
    <source>
        <dbReference type="Pfam" id="PF24494"/>
    </source>
</evidence>
<dbReference type="Proteomes" id="UP000799757">
    <property type="component" value="Unassembled WGS sequence"/>
</dbReference>
<dbReference type="OrthoDB" id="88561at2759"/>
<dbReference type="EMBL" id="MU001955">
    <property type="protein sequence ID" value="KAF2792771.1"/>
    <property type="molecule type" value="Genomic_DNA"/>
</dbReference>
<proteinExistence type="predicted"/>
<dbReference type="Pfam" id="PF24494">
    <property type="entry name" value="DUF7587"/>
    <property type="match status" value="1"/>
</dbReference>
<feature type="domain" description="DUF7587" evidence="1">
    <location>
        <begin position="7"/>
        <end position="143"/>
    </location>
</feature>
<organism evidence="2 3">
    <name type="scientific">Melanomma pulvis-pyrius CBS 109.77</name>
    <dbReference type="NCBI Taxonomy" id="1314802"/>
    <lineage>
        <taxon>Eukaryota</taxon>
        <taxon>Fungi</taxon>
        <taxon>Dikarya</taxon>
        <taxon>Ascomycota</taxon>
        <taxon>Pezizomycotina</taxon>
        <taxon>Dothideomycetes</taxon>
        <taxon>Pleosporomycetidae</taxon>
        <taxon>Pleosporales</taxon>
        <taxon>Melanommataceae</taxon>
        <taxon>Melanomma</taxon>
    </lineage>
</organism>
<gene>
    <name evidence="2" type="ORF">K505DRAFT_192763</name>
</gene>